<dbReference type="GO" id="GO:0003677">
    <property type="term" value="F:DNA binding"/>
    <property type="evidence" value="ECO:0007669"/>
    <property type="project" value="UniProtKB-KW"/>
</dbReference>
<gene>
    <name evidence="8" type="ORF">CINCED_3A011836</name>
</gene>
<dbReference type="Proteomes" id="UP000325440">
    <property type="component" value="Unassembled WGS sequence"/>
</dbReference>
<dbReference type="AlphaFoldDB" id="A0A5E4NM81"/>
<protein>
    <submittedName>
        <fullName evidence="8">Winged helix-turn-helix DNA-binding domain,26S proteasome regulatory subunit Rpn7/COP9 signalosome</fullName>
    </submittedName>
</protein>
<dbReference type="PROSITE" id="PS50250">
    <property type="entry name" value="PCI"/>
    <property type="match status" value="1"/>
</dbReference>
<dbReference type="GO" id="GO:0005737">
    <property type="term" value="C:cytoplasm"/>
    <property type="evidence" value="ECO:0007669"/>
    <property type="project" value="UniProtKB-SubCell"/>
</dbReference>
<keyword evidence="8" id="KW-0647">Proteasome</keyword>
<reference evidence="8 9" key="1">
    <citation type="submission" date="2019-08" db="EMBL/GenBank/DDBJ databases">
        <authorList>
            <person name="Alioto T."/>
            <person name="Alioto T."/>
            <person name="Gomez Garrido J."/>
        </authorList>
    </citation>
    <scope>NUCLEOTIDE SEQUENCE [LARGE SCALE GENOMIC DNA]</scope>
</reference>
<evidence type="ECO:0000256" key="2">
    <source>
        <dbReference type="ARBA" id="ARBA00004496"/>
    </source>
</evidence>
<dbReference type="PANTHER" id="PTHR14145">
    <property type="entry name" value="26S PROTESOME SUBUNIT 6"/>
    <property type="match status" value="1"/>
</dbReference>
<dbReference type="InterPro" id="IPR036390">
    <property type="entry name" value="WH_DNA-bd_sf"/>
</dbReference>
<dbReference type="SUPFAM" id="SSF46785">
    <property type="entry name" value="Winged helix' DNA-binding domain"/>
    <property type="match status" value="1"/>
</dbReference>
<dbReference type="Pfam" id="PF10602">
    <property type="entry name" value="RPN7"/>
    <property type="match status" value="1"/>
</dbReference>
<keyword evidence="8" id="KW-0238">DNA-binding</keyword>
<dbReference type="OrthoDB" id="422427at2759"/>
<sequence length="477" mass="54641">MSANDLQPAVVYQAPGDIDPMQEENDNNEEETYEVDIDIFDLETYANNYSGLARIYRLMYIADHSSKLRPDALRLAISHIITTMNTNLYQVLHQKLQQFQGNLLPDVTGANNVDVAPLTYNASWVETTTQKASIKLEKLDSDLKNYKSNSIKESIRRGHNEIGDHHVSCGDLIEATKSYSKARDYCTSSYHVISMCLNIIKVGIYLQNWSHVENYIIKAETTPDYTENPDILKNYSSTLKCLAGLADLANRKYKSAAHNFLRANLDHCNSTEVMTTNDVAIYGGLCALATFNRLELQNNIICNNSFKSFLELEPEIRDAIFKFYESKYEVCLTILNKRKPSLLLDMFIGSHIKQLYSNIRSKAMIQYFTPYDSADMRKMALCFNTSLPDLEDELMKLIIDGHIKARIDSINKILFAKHTDKRVETFQKALCMAEQYSKQMHILILRSQLIKHQTNEKNSERRNNTGKINIDFVKRTG</sequence>
<evidence type="ECO:0000256" key="6">
    <source>
        <dbReference type="ARBA" id="ARBA00023242"/>
    </source>
</evidence>
<proteinExistence type="inferred from homology"/>
<evidence type="ECO:0000256" key="1">
    <source>
        <dbReference type="ARBA" id="ARBA00004123"/>
    </source>
</evidence>
<dbReference type="Pfam" id="PF01399">
    <property type="entry name" value="PCI"/>
    <property type="match status" value="1"/>
</dbReference>
<evidence type="ECO:0000256" key="4">
    <source>
        <dbReference type="ARBA" id="ARBA00022490"/>
    </source>
</evidence>
<evidence type="ECO:0000259" key="7">
    <source>
        <dbReference type="PROSITE" id="PS50250"/>
    </source>
</evidence>
<dbReference type="InterPro" id="IPR019585">
    <property type="entry name" value="Rpn7/CSN1"/>
</dbReference>
<comment type="subcellular location">
    <subcellularLocation>
        <location evidence="2">Cytoplasm</location>
    </subcellularLocation>
    <subcellularLocation>
        <location evidence="1">Nucleus</location>
    </subcellularLocation>
</comment>
<dbReference type="InterPro" id="IPR045135">
    <property type="entry name" value="Rpn7_N"/>
</dbReference>
<dbReference type="GO" id="GO:0000502">
    <property type="term" value="C:proteasome complex"/>
    <property type="evidence" value="ECO:0007669"/>
    <property type="project" value="UniProtKB-KW"/>
</dbReference>
<dbReference type="SMART" id="SM00088">
    <property type="entry name" value="PINT"/>
    <property type="match status" value="1"/>
</dbReference>
<keyword evidence="5" id="KW-0736">Signalosome</keyword>
<keyword evidence="4" id="KW-0963">Cytoplasm</keyword>
<keyword evidence="6" id="KW-0539">Nucleus</keyword>
<accession>A0A5E4NM81</accession>
<keyword evidence="9" id="KW-1185">Reference proteome</keyword>
<evidence type="ECO:0000256" key="3">
    <source>
        <dbReference type="ARBA" id="ARBA00008793"/>
    </source>
</evidence>
<organism evidence="8 9">
    <name type="scientific">Cinara cedri</name>
    <dbReference type="NCBI Taxonomy" id="506608"/>
    <lineage>
        <taxon>Eukaryota</taxon>
        <taxon>Metazoa</taxon>
        <taxon>Ecdysozoa</taxon>
        <taxon>Arthropoda</taxon>
        <taxon>Hexapoda</taxon>
        <taxon>Insecta</taxon>
        <taxon>Pterygota</taxon>
        <taxon>Neoptera</taxon>
        <taxon>Paraneoptera</taxon>
        <taxon>Hemiptera</taxon>
        <taxon>Sternorrhyncha</taxon>
        <taxon>Aphidomorpha</taxon>
        <taxon>Aphidoidea</taxon>
        <taxon>Aphididae</taxon>
        <taxon>Lachninae</taxon>
        <taxon>Cinara</taxon>
    </lineage>
</organism>
<dbReference type="InterPro" id="IPR000717">
    <property type="entry name" value="PCI_dom"/>
</dbReference>
<comment type="similarity">
    <text evidence="3">Belongs to the CSN1 family.</text>
</comment>
<evidence type="ECO:0000313" key="8">
    <source>
        <dbReference type="EMBL" id="VVC44835.1"/>
    </source>
</evidence>
<dbReference type="PANTHER" id="PTHR14145:SF2">
    <property type="entry name" value="COP9 SIGNALOSOME COMPLEX SUBUNIT 1"/>
    <property type="match status" value="1"/>
</dbReference>
<evidence type="ECO:0000313" key="9">
    <source>
        <dbReference type="Proteomes" id="UP000325440"/>
    </source>
</evidence>
<feature type="domain" description="PCI" evidence="7">
    <location>
        <begin position="260"/>
        <end position="421"/>
    </location>
</feature>
<evidence type="ECO:0000256" key="5">
    <source>
        <dbReference type="ARBA" id="ARBA00022790"/>
    </source>
</evidence>
<dbReference type="GO" id="GO:0008180">
    <property type="term" value="C:COP9 signalosome"/>
    <property type="evidence" value="ECO:0007669"/>
    <property type="project" value="UniProtKB-KW"/>
</dbReference>
<name>A0A5E4NM81_9HEMI</name>
<dbReference type="Gene3D" id="1.25.40.570">
    <property type="match status" value="1"/>
</dbReference>
<dbReference type="EMBL" id="CABPRJ010002388">
    <property type="protein sequence ID" value="VVC44835.1"/>
    <property type="molecule type" value="Genomic_DNA"/>
</dbReference>